<dbReference type="InterPro" id="IPR017452">
    <property type="entry name" value="GPCR_Rhodpsn_7TM"/>
</dbReference>
<evidence type="ECO:0000256" key="4">
    <source>
        <dbReference type="ARBA" id="ARBA00022692"/>
    </source>
</evidence>
<dbReference type="EMBL" id="CH940647">
    <property type="protein sequence ID" value="EDW69965.2"/>
    <property type="molecule type" value="Genomic_DNA"/>
</dbReference>
<keyword evidence="5 13" id="KW-1133">Transmembrane helix</keyword>
<dbReference type="InterPro" id="IPR005390">
    <property type="entry name" value="NeuromedU_rcpt"/>
</dbReference>
<evidence type="ECO:0000259" key="14">
    <source>
        <dbReference type="PROSITE" id="PS50262"/>
    </source>
</evidence>
<comment type="similarity">
    <text evidence="2 12">Belongs to the G-protein coupled receptor 1 family.</text>
</comment>
<keyword evidence="3" id="KW-1003">Cell membrane</keyword>
<keyword evidence="11 12" id="KW-0807">Transducer</keyword>
<dbReference type="SMART" id="SM01381">
    <property type="entry name" value="7TM_GPCR_Srsx"/>
    <property type="match status" value="1"/>
</dbReference>
<dbReference type="GO" id="GO:0005886">
    <property type="term" value="C:plasma membrane"/>
    <property type="evidence" value="ECO:0007669"/>
    <property type="project" value="UniProtKB-SubCell"/>
</dbReference>
<dbReference type="PROSITE" id="PS50262">
    <property type="entry name" value="G_PROTEIN_RECEP_F1_2"/>
    <property type="match status" value="1"/>
</dbReference>
<feature type="transmembrane region" description="Helical" evidence="13">
    <location>
        <begin position="289"/>
        <end position="310"/>
    </location>
</feature>
<sequence>MNMNMSTNMSMDTNLSTYLGTSDATALPYPGMDDYGCPHMNCTAMEFVQFVLGPQTLPLHKALLISIIFSGIFITGVLGNVLVCMVIIRHAAMHTATNYYLFSLAVSDLLYLLLGLPAEVFLYWHQYPYLFGLPFCKLRAFVSEACTYVSVFTIVAFSMERFLAICHPLHVCAMSGFQRALRIITALWIVSFLSAIPFGVKTEIQYLNFPNDGSRILESAFCSIELEFPEEFPLFEVSFCIFFIIPMILIILLYGRMGAQIRSRATDKLGVQQGSRNRESRSSQKKKRAVIRMLAAVVITFFVCWFPFHLQRLWFLYAKNIANYQDVNEWLFSIAGFAYYVSCTINPIVYNVMSQRYRVAFKEILCGKKAGAYYNSGFARDQSSFIRDESSFRRGSSATPNLRGSTRYSRVSANGMADCSLLNTTTKIVIVLGNNSPQRDVDRNIPEETEAKKQEN</sequence>
<evidence type="ECO:0000256" key="1">
    <source>
        <dbReference type="ARBA" id="ARBA00004651"/>
    </source>
</evidence>
<evidence type="ECO:0000256" key="10">
    <source>
        <dbReference type="ARBA" id="ARBA00023180"/>
    </source>
</evidence>
<evidence type="ECO:0000256" key="12">
    <source>
        <dbReference type="RuleBase" id="RU000688"/>
    </source>
</evidence>
<dbReference type="SUPFAM" id="SSF81321">
    <property type="entry name" value="Family A G protein-coupled receptor-like"/>
    <property type="match status" value="1"/>
</dbReference>
<feature type="transmembrane region" description="Helical" evidence="13">
    <location>
        <begin position="62"/>
        <end position="87"/>
    </location>
</feature>
<dbReference type="KEGG" id="dvi:6624219"/>
<dbReference type="Proteomes" id="UP000008792">
    <property type="component" value="Unassembled WGS sequence"/>
</dbReference>
<dbReference type="AlphaFoldDB" id="B4LDK4"/>
<evidence type="ECO:0000256" key="11">
    <source>
        <dbReference type="ARBA" id="ARBA00023224"/>
    </source>
</evidence>
<accession>B4LDK4</accession>
<proteinExistence type="inferred from homology"/>
<dbReference type="InParanoid" id="B4LDK4"/>
<feature type="transmembrane region" description="Helical" evidence="13">
    <location>
        <begin position="330"/>
        <end position="352"/>
    </location>
</feature>
<keyword evidence="9 12" id="KW-0675">Receptor</keyword>
<reference evidence="15 16" key="1">
    <citation type="journal article" date="2007" name="Nature">
        <title>Evolution of genes and genomes on the Drosophila phylogeny.</title>
        <authorList>
            <consortium name="Drosophila 12 Genomes Consortium"/>
            <person name="Clark A.G."/>
            <person name="Eisen M.B."/>
            <person name="Smith D.R."/>
            <person name="Bergman C.M."/>
            <person name="Oliver B."/>
            <person name="Markow T.A."/>
            <person name="Kaufman T.C."/>
            <person name="Kellis M."/>
            <person name="Gelbart W."/>
            <person name="Iyer V.N."/>
            <person name="Pollard D.A."/>
            <person name="Sackton T.B."/>
            <person name="Larracuente A.M."/>
            <person name="Singh N.D."/>
            <person name="Abad J.P."/>
            <person name="Abt D.N."/>
            <person name="Adryan B."/>
            <person name="Aguade M."/>
            <person name="Akashi H."/>
            <person name="Anderson W.W."/>
            <person name="Aquadro C.F."/>
            <person name="Ardell D.H."/>
            <person name="Arguello R."/>
            <person name="Artieri C.G."/>
            <person name="Barbash D.A."/>
            <person name="Barker D."/>
            <person name="Barsanti P."/>
            <person name="Batterham P."/>
            <person name="Batzoglou S."/>
            <person name="Begun D."/>
            <person name="Bhutkar A."/>
            <person name="Blanco E."/>
            <person name="Bosak S.A."/>
            <person name="Bradley R.K."/>
            <person name="Brand A.D."/>
            <person name="Brent M.R."/>
            <person name="Brooks A.N."/>
            <person name="Brown R.H."/>
            <person name="Butlin R.K."/>
            <person name="Caggese C."/>
            <person name="Calvi B.R."/>
            <person name="Bernardo de Carvalho A."/>
            <person name="Caspi A."/>
            <person name="Castrezana S."/>
            <person name="Celniker S.E."/>
            <person name="Chang J.L."/>
            <person name="Chapple C."/>
            <person name="Chatterji S."/>
            <person name="Chinwalla A."/>
            <person name="Civetta A."/>
            <person name="Clifton S.W."/>
            <person name="Comeron J.M."/>
            <person name="Costello J.C."/>
            <person name="Coyne J.A."/>
            <person name="Daub J."/>
            <person name="David R.G."/>
            <person name="Delcher A.L."/>
            <person name="Delehaunty K."/>
            <person name="Do C.B."/>
            <person name="Ebling H."/>
            <person name="Edwards K."/>
            <person name="Eickbush T."/>
            <person name="Evans J.D."/>
            <person name="Filipski A."/>
            <person name="Findeiss S."/>
            <person name="Freyhult E."/>
            <person name="Fulton L."/>
            <person name="Fulton R."/>
            <person name="Garcia A.C."/>
            <person name="Gardiner A."/>
            <person name="Garfield D.A."/>
            <person name="Garvin B.E."/>
            <person name="Gibson G."/>
            <person name="Gilbert D."/>
            <person name="Gnerre S."/>
            <person name="Godfrey J."/>
            <person name="Good R."/>
            <person name="Gotea V."/>
            <person name="Gravely B."/>
            <person name="Greenberg A.J."/>
            <person name="Griffiths-Jones S."/>
            <person name="Gross S."/>
            <person name="Guigo R."/>
            <person name="Gustafson E.A."/>
            <person name="Haerty W."/>
            <person name="Hahn M.W."/>
            <person name="Halligan D.L."/>
            <person name="Halpern A.L."/>
            <person name="Halter G.M."/>
            <person name="Han M.V."/>
            <person name="Heger A."/>
            <person name="Hillier L."/>
            <person name="Hinrichs A.S."/>
            <person name="Holmes I."/>
            <person name="Hoskins R.A."/>
            <person name="Hubisz M.J."/>
            <person name="Hultmark D."/>
            <person name="Huntley M.A."/>
            <person name="Jaffe D.B."/>
            <person name="Jagadeeshan S."/>
            <person name="Jeck W.R."/>
            <person name="Johnson J."/>
            <person name="Jones C.D."/>
            <person name="Jordan W.C."/>
            <person name="Karpen G.H."/>
            <person name="Kataoka E."/>
            <person name="Keightley P.D."/>
            <person name="Kheradpour P."/>
            <person name="Kirkness E.F."/>
            <person name="Koerich L.B."/>
            <person name="Kristiansen K."/>
            <person name="Kudrna D."/>
            <person name="Kulathinal R.J."/>
            <person name="Kumar S."/>
            <person name="Kwok R."/>
            <person name="Lander E."/>
            <person name="Langley C.H."/>
            <person name="Lapoint R."/>
            <person name="Lazzaro B.P."/>
            <person name="Lee S.J."/>
            <person name="Levesque L."/>
            <person name="Li R."/>
            <person name="Lin C.F."/>
            <person name="Lin M.F."/>
            <person name="Lindblad-Toh K."/>
            <person name="Llopart A."/>
            <person name="Long M."/>
            <person name="Low L."/>
            <person name="Lozovsky E."/>
            <person name="Lu J."/>
            <person name="Luo M."/>
            <person name="Machado C.A."/>
            <person name="Makalowski W."/>
            <person name="Marzo M."/>
            <person name="Matsuda M."/>
            <person name="Matzkin L."/>
            <person name="McAllister B."/>
            <person name="McBride C.S."/>
            <person name="McKernan B."/>
            <person name="McKernan K."/>
            <person name="Mendez-Lago M."/>
            <person name="Minx P."/>
            <person name="Mollenhauer M.U."/>
            <person name="Montooth K."/>
            <person name="Mount S.M."/>
            <person name="Mu X."/>
            <person name="Myers E."/>
            <person name="Negre B."/>
            <person name="Newfeld S."/>
            <person name="Nielsen R."/>
            <person name="Noor M.A."/>
            <person name="O'Grady P."/>
            <person name="Pachter L."/>
            <person name="Papaceit M."/>
            <person name="Parisi M.J."/>
            <person name="Parisi M."/>
            <person name="Parts L."/>
            <person name="Pedersen J.S."/>
            <person name="Pesole G."/>
            <person name="Phillippy A.M."/>
            <person name="Ponting C.P."/>
            <person name="Pop M."/>
            <person name="Porcelli D."/>
            <person name="Powell J.R."/>
            <person name="Prohaska S."/>
            <person name="Pruitt K."/>
            <person name="Puig M."/>
            <person name="Quesneville H."/>
            <person name="Ram K.R."/>
            <person name="Rand D."/>
            <person name="Rasmussen M.D."/>
            <person name="Reed L.K."/>
            <person name="Reenan R."/>
            <person name="Reily A."/>
            <person name="Remington K.A."/>
            <person name="Rieger T.T."/>
            <person name="Ritchie M.G."/>
            <person name="Robin C."/>
            <person name="Rogers Y.H."/>
            <person name="Rohde C."/>
            <person name="Rozas J."/>
            <person name="Rubenfield M.J."/>
            <person name="Ruiz A."/>
            <person name="Russo S."/>
            <person name="Salzberg S.L."/>
            <person name="Sanchez-Gracia A."/>
            <person name="Saranga D.J."/>
            <person name="Sato H."/>
            <person name="Schaeffer S.W."/>
            <person name="Schatz M.C."/>
            <person name="Schlenke T."/>
            <person name="Schwartz R."/>
            <person name="Segarra C."/>
            <person name="Singh R.S."/>
            <person name="Sirot L."/>
            <person name="Sirota M."/>
            <person name="Sisneros N.B."/>
            <person name="Smith C.D."/>
            <person name="Smith T.F."/>
            <person name="Spieth J."/>
            <person name="Stage D.E."/>
            <person name="Stark A."/>
            <person name="Stephan W."/>
            <person name="Strausberg R.L."/>
            <person name="Strempel S."/>
            <person name="Sturgill D."/>
            <person name="Sutton G."/>
            <person name="Sutton G.G."/>
            <person name="Tao W."/>
            <person name="Teichmann S."/>
            <person name="Tobari Y.N."/>
            <person name="Tomimura Y."/>
            <person name="Tsolas J.M."/>
            <person name="Valente V.L."/>
            <person name="Venter E."/>
            <person name="Venter J.C."/>
            <person name="Vicario S."/>
            <person name="Vieira F.G."/>
            <person name="Vilella A.J."/>
            <person name="Villasante A."/>
            <person name="Walenz B."/>
            <person name="Wang J."/>
            <person name="Wasserman M."/>
            <person name="Watts T."/>
            <person name="Wilson D."/>
            <person name="Wilson R.K."/>
            <person name="Wing R.A."/>
            <person name="Wolfner M.F."/>
            <person name="Wong A."/>
            <person name="Wong G.K."/>
            <person name="Wu C.I."/>
            <person name="Wu G."/>
            <person name="Yamamoto D."/>
            <person name="Yang H.P."/>
            <person name="Yang S.P."/>
            <person name="Yorke J.A."/>
            <person name="Yoshida K."/>
            <person name="Zdobnov E."/>
            <person name="Zhang P."/>
            <person name="Zhang Y."/>
            <person name="Zimin A.V."/>
            <person name="Baldwin J."/>
            <person name="Abdouelleil A."/>
            <person name="Abdulkadir J."/>
            <person name="Abebe A."/>
            <person name="Abera B."/>
            <person name="Abreu J."/>
            <person name="Acer S.C."/>
            <person name="Aftuck L."/>
            <person name="Alexander A."/>
            <person name="An P."/>
            <person name="Anderson E."/>
            <person name="Anderson S."/>
            <person name="Arachi H."/>
            <person name="Azer M."/>
            <person name="Bachantsang P."/>
            <person name="Barry A."/>
            <person name="Bayul T."/>
            <person name="Berlin A."/>
            <person name="Bessette D."/>
            <person name="Bloom T."/>
            <person name="Blye J."/>
            <person name="Boguslavskiy L."/>
            <person name="Bonnet C."/>
            <person name="Boukhgalter B."/>
            <person name="Bourzgui I."/>
            <person name="Brown A."/>
            <person name="Cahill P."/>
            <person name="Channer S."/>
            <person name="Cheshatsang Y."/>
            <person name="Chuda L."/>
            <person name="Citroen M."/>
            <person name="Collymore A."/>
            <person name="Cooke P."/>
            <person name="Costello M."/>
            <person name="D'Aco K."/>
            <person name="Daza R."/>
            <person name="De Haan G."/>
            <person name="DeGray S."/>
            <person name="DeMaso C."/>
            <person name="Dhargay N."/>
            <person name="Dooley K."/>
            <person name="Dooley E."/>
            <person name="Doricent M."/>
            <person name="Dorje P."/>
            <person name="Dorjee K."/>
            <person name="Dupes A."/>
            <person name="Elong R."/>
            <person name="Falk J."/>
            <person name="Farina A."/>
            <person name="Faro S."/>
            <person name="Ferguson D."/>
            <person name="Fisher S."/>
            <person name="Foley C.D."/>
            <person name="Franke A."/>
            <person name="Friedrich D."/>
            <person name="Gadbois L."/>
            <person name="Gearin G."/>
            <person name="Gearin C.R."/>
            <person name="Giannoukos G."/>
            <person name="Goode T."/>
            <person name="Graham J."/>
            <person name="Grandbois E."/>
            <person name="Grewal S."/>
            <person name="Gyaltsen K."/>
            <person name="Hafez N."/>
            <person name="Hagos B."/>
            <person name="Hall J."/>
            <person name="Henson C."/>
            <person name="Hollinger A."/>
            <person name="Honan T."/>
            <person name="Huard M.D."/>
            <person name="Hughes L."/>
            <person name="Hurhula B."/>
            <person name="Husby M.E."/>
            <person name="Kamat A."/>
            <person name="Kanga B."/>
            <person name="Kashin S."/>
            <person name="Khazanovich D."/>
            <person name="Kisner P."/>
            <person name="Lance K."/>
            <person name="Lara M."/>
            <person name="Lee W."/>
            <person name="Lennon N."/>
            <person name="Letendre F."/>
            <person name="LeVine R."/>
            <person name="Lipovsky A."/>
            <person name="Liu X."/>
            <person name="Liu J."/>
            <person name="Liu S."/>
            <person name="Lokyitsang T."/>
            <person name="Lokyitsang Y."/>
            <person name="Lubonja R."/>
            <person name="Lui A."/>
            <person name="MacDonald P."/>
            <person name="Magnisalis V."/>
            <person name="Maru K."/>
            <person name="Matthews C."/>
            <person name="McCusker W."/>
            <person name="McDonough S."/>
            <person name="Mehta T."/>
            <person name="Meldrim J."/>
            <person name="Meneus L."/>
            <person name="Mihai O."/>
            <person name="Mihalev A."/>
            <person name="Mihova T."/>
            <person name="Mittelman R."/>
            <person name="Mlenga V."/>
            <person name="Montmayeur A."/>
            <person name="Mulrain L."/>
            <person name="Navidi A."/>
            <person name="Naylor J."/>
            <person name="Negash T."/>
            <person name="Nguyen T."/>
            <person name="Nguyen N."/>
            <person name="Nicol R."/>
            <person name="Norbu C."/>
            <person name="Norbu N."/>
            <person name="Novod N."/>
            <person name="O'Neill B."/>
            <person name="Osman S."/>
            <person name="Markiewicz E."/>
            <person name="Oyono O.L."/>
            <person name="Patti C."/>
            <person name="Phunkhang P."/>
            <person name="Pierre F."/>
            <person name="Priest M."/>
            <person name="Raghuraman S."/>
            <person name="Rege F."/>
            <person name="Reyes R."/>
            <person name="Rise C."/>
            <person name="Rogov P."/>
            <person name="Ross K."/>
            <person name="Ryan E."/>
            <person name="Settipalli S."/>
            <person name="Shea T."/>
            <person name="Sherpa N."/>
            <person name="Shi L."/>
            <person name="Shih D."/>
            <person name="Sparrow T."/>
            <person name="Spaulding J."/>
            <person name="Stalker J."/>
            <person name="Stange-Thomann N."/>
            <person name="Stavropoulos S."/>
            <person name="Stone C."/>
            <person name="Strader C."/>
            <person name="Tesfaye S."/>
            <person name="Thomson T."/>
            <person name="Thoulutsang Y."/>
            <person name="Thoulutsang D."/>
            <person name="Topham K."/>
            <person name="Topping I."/>
            <person name="Tsamla T."/>
            <person name="Vassiliev H."/>
            <person name="Vo A."/>
            <person name="Wangchuk T."/>
            <person name="Wangdi T."/>
            <person name="Weiand M."/>
            <person name="Wilkinson J."/>
            <person name="Wilson A."/>
            <person name="Yadav S."/>
            <person name="Young G."/>
            <person name="Yu Q."/>
            <person name="Zembek L."/>
            <person name="Zhong D."/>
            <person name="Zimmer A."/>
            <person name="Zwirko Z."/>
            <person name="Jaffe D.B."/>
            <person name="Alvarez P."/>
            <person name="Brockman W."/>
            <person name="Butler J."/>
            <person name="Chin C."/>
            <person name="Gnerre S."/>
            <person name="Grabherr M."/>
            <person name="Kleber M."/>
            <person name="Mauceli E."/>
            <person name="MacCallum I."/>
        </authorList>
    </citation>
    <scope>NUCLEOTIDE SEQUENCE [LARGE SCALE GENOMIC DNA]</scope>
    <source>
        <strain evidence="16">Tucson 15010-1051.87</strain>
    </source>
</reference>
<dbReference type="GO" id="GO:0001607">
    <property type="term" value="F:neuromedin U receptor activity"/>
    <property type="evidence" value="ECO:0007669"/>
    <property type="project" value="InterPro"/>
</dbReference>
<protein>
    <submittedName>
        <fullName evidence="15">Uncharacterized protein, isoform A</fullName>
    </submittedName>
</protein>
<gene>
    <name evidence="15" type="primary">Dvir\GJ13543</name>
    <name evidence="15" type="ORF">Dvir_GJ13543</name>
</gene>
<dbReference type="OrthoDB" id="5962705at2759"/>
<evidence type="ECO:0000256" key="3">
    <source>
        <dbReference type="ARBA" id="ARBA00022475"/>
    </source>
</evidence>
<dbReference type="Pfam" id="PF00001">
    <property type="entry name" value="7tm_1"/>
    <property type="match status" value="1"/>
</dbReference>
<dbReference type="Gene3D" id="1.20.1070.10">
    <property type="entry name" value="Rhodopsin 7-helix transmembrane proteins"/>
    <property type="match status" value="1"/>
</dbReference>
<comment type="subcellular location">
    <subcellularLocation>
        <location evidence="1">Cell membrane</location>
        <topology evidence="1">Multi-pass membrane protein</topology>
    </subcellularLocation>
</comment>
<evidence type="ECO:0000313" key="16">
    <source>
        <dbReference type="Proteomes" id="UP000008792"/>
    </source>
</evidence>
<dbReference type="PANTHER" id="PTHR24243">
    <property type="entry name" value="G-PROTEIN COUPLED RECEPTOR"/>
    <property type="match status" value="1"/>
</dbReference>
<dbReference type="HOGENOM" id="CLU_009579_6_5_1"/>
<keyword evidence="6 12" id="KW-0297">G-protein coupled receptor</keyword>
<keyword evidence="7 13" id="KW-0472">Membrane</keyword>
<dbReference type="FunCoup" id="B4LDK4">
    <property type="interactions" value="85"/>
</dbReference>
<feature type="domain" description="G-protein coupled receptors family 1 profile" evidence="14">
    <location>
        <begin position="79"/>
        <end position="350"/>
    </location>
</feature>
<evidence type="ECO:0000256" key="8">
    <source>
        <dbReference type="ARBA" id="ARBA00023157"/>
    </source>
</evidence>
<keyword evidence="8" id="KW-1015">Disulfide bond</keyword>
<evidence type="ECO:0000256" key="9">
    <source>
        <dbReference type="ARBA" id="ARBA00023170"/>
    </source>
</evidence>
<dbReference type="PRINTS" id="PR01565">
    <property type="entry name" value="NEUROMEDINUR"/>
</dbReference>
<name>B4LDK4_DROVI</name>
<organism evidence="15 16">
    <name type="scientific">Drosophila virilis</name>
    <name type="common">Fruit fly</name>
    <dbReference type="NCBI Taxonomy" id="7244"/>
    <lineage>
        <taxon>Eukaryota</taxon>
        <taxon>Metazoa</taxon>
        <taxon>Ecdysozoa</taxon>
        <taxon>Arthropoda</taxon>
        <taxon>Hexapoda</taxon>
        <taxon>Insecta</taxon>
        <taxon>Pterygota</taxon>
        <taxon>Neoptera</taxon>
        <taxon>Endopterygota</taxon>
        <taxon>Diptera</taxon>
        <taxon>Brachycera</taxon>
        <taxon>Muscomorpha</taxon>
        <taxon>Ephydroidea</taxon>
        <taxon>Drosophilidae</taxon>
        <taxon>Drosophila</taxon>
    </lineage>
</organism>
<evidence type="ECO:0000313" key="15">
    <source>
        <dbReference type="EMBL" id="EDW69965.2"/>
    </source>
</evidence>
<dbReference type="InterPro" id="IPR000276">
    <property type="entry name" value="GPCR_Rhodpsn"/>
</dbReference>
<dbReference type="PANTHER" id="PTHR24243:SF107">
    <property type="entry name" value="NEUROPEPTIDES CAPA RECEPTOR"/>
    <property type="match status" value="1"/>
</dbReference>
<dbReference type="PRINTS" id="PR00237">
    <property type="entry name" value="GPCRRHODOPSN"/>
</dbReference>
<keyword evidence="4 12" id="KW-0812">Transmembrane</keyword>
<feature type="transmembrane region" description="Helical" evidence="13">
    <location>
        <begin position="234"/>
        <end position="254"/>
    </location>
</feature>
<evidence type="ECO:0000256" key="2">
    <source>
        <dbReference type="ARBA" id="ARBA00010663"/>
    </source>
</evidence>
<feature type="transmembrane region" description="Helical" evidence="13">
    <location>
        <begin position="180"/>
        <end position="200"/>
    </location>
</feature>
<evidence type="ECO:0000256" key="5">
    <source>
        <dbReference type="ARBA" id="ARBA00022989"/>
    </source>
</evidence>
<dbReference type="PROSITE" id="PS00237">
    <property type="entry name" value="G_PROTEIN_RECEP_F1_1"/>
    <property type="match status" value="1"/>
</dbReference>
<dbReference type="STRING" id="7244.B4LDK4"/>
<feature type="transmembrane region" description="Helical" evidence="13">
    <location>
        <begin position="99"/>
        <end position="118"/>
    </location>
</feature>
<evidence type="ECO:0000256" key="7">
    <source>
        <dbReference type="ARBA" id="ARBA00023136"/>
    </source>
</evidence>
<evidence type="ECO:0000256" key="13">
    <source>
        <dbReference type="SAM" id="Phobius"/>
    </source>
</evidence>
<keyword evidence="16" id="KW-1185">Reference proteome</keyword>
<feature type="transmembrane region" description="Helical" evidence="13">
    <location>
        <begin position="138"/>
        <end position="159"/>
    </location>
</feature>
<evidence type="ECO:0000256" key="6">
    <source>
        <dbReference type="ARBA" id="ARBA00023040"/>
    </source>
</evidence>
<keyword evidence="10" id="KW-0325">Glycoprotein</keyword>
<dbReference type="eggNOG" id="KOG3656">
    <property type="taxonomic scope" value="Eukaryota"/>
</dbReference>